<feature type="DNA-binding region" description="H-T-H motif" evidence="2">
    <location>
        <begin position="34"/>
        <end position="53"/>
    </location>
</feature>
<dbReference type="Pfam" id="PF17924">
    <property type="entry name" value="TetR_C_19"/>
    <property type="match status" value="1"/>
</dbReference>
<dbReference type="Pfam" id="PF00440">
    <property type="entry name" value="TetR_N"/>
    <property type="match status" value="1"/>
</dbReference>
<dbReference type="AlphaFoldDB" id="A0A9D1DVR3"/>
<accession>A0A9D1DVR3</accession>
<dbReference type="PRINTS" id="PR00455">
    <property type="entry name" value="HTHTETR"/>
</dbReference>
<proteinExistence type="predicted"/>
<evidence type="ECO:0000256" key="1">
    <source>
        <dbReference type="ARBA" id="ARBA00023125"/>
    </source>
</evidence>
<dbReference type="PANTHER" id="PTHR43479:SF11">
    <property type="entry name" value="ACREF_ENVCD OPERON REPRESSOR-RELATED"/>
    <property type="match status" value="1"/>
</dbReference>
<dbReference type="PROSITE" id="PS50977">
    <property type="entry name" value="HTH_TETR_2"/>
    <property type="match status" value="1"/>
</dbReference>
<dbReference type="InterPro" id="IPR050624">
    <property type="entry name" value="HTH-type_Tx_Regulator"/>
</dbReference>
<reference evidence="4" key="1">
    <citation type="submission" date="2020-10" db="EMBL/GenBank/DDBJ databases">
        <authorList>
            <person name="Gilroy R."/>
        </authorList>
    </citation>
    <scope>NUCLEOTIDE SEQUENCE</scope>
    <source>
        <strain evidence="4">CHK184-20233</strain>
    </source>
</reference>
<sequence length="202" mass="24139">MPSDTFLRLNDEKKKKLIDASFKEFSLNNFNDASINRIIKEAGISRGSFYMYFEDKKDLYFYLLEQYGEILSNNMKKDLIKNKGDLFKMFQDNIEESYNSFKNNNINFFKKSLENVTIMEESKRTFGFRDKRLLKELIPNINLELLNDNARRHIEVIFAINMHLLMVTLFKLLKKDSLDKKILKDYYEQLDILKYGCSIEKK</sequence>
<dbReference type="SUPFAM" id="SSF46689">
    <property type="entry name" value="Homeodomain-like"/>
    <property type="match status" value="1"/>
</dbReference>
<keyword evidence="1 2" id="KW-0238">DNA-binding</keyword>
<evidence type="ECO:0000313" key="4">
    <source>
        <dbReference type="EMBL" id="HIR59922.1"/>
    </source>
</evidence>
<evidence type="ECO:0000313" key="5">
    <source>
        <dbReference type="Proteomes" id="UP000824232"/>
    </source>
</evidence>
<dbReference type="PANTHER" id="PTHR43479">
    <property type="entry name" value="ACREF/ENVCD OPERON REPRESSOR-RELATED"/>
    <property type="match status" value="1"/>
</dbReference>
<dbReference type="EMBL" id="DVHC01000072">
    <property type="protein sequence ID" value="HIR59922.1"/>
    <property type="molecule type" value="Genomic_DNA"/>
</dbReference>
<feature type="domain" description="HTH tetR-type" evidence="3">
    <location>
        <begin position="11"/>
        <end position="71"/>
    </location>
</feature>
<comment type="caution">
    <text evidence="4">The sequence shown here is derived from an EMBL/GenBank/DDBJ whole genome shotgun (WGS) entry which is preliminary data.</text>
</comment>
<gene>
    <name evidence="4" type="ORF">IAB38_07805</name>
</gene>
<organism evidence="4 5">
    <name type="scientific">Candidatus Onthousia excrementipullorum</name>
    <dbReference type="NCBI Taxonomy" id="2840884"/>
    <lineage>
        <taxon>Bacteria</taxon>
        <taxon>Bacillati</taxon>
        <taxon>Bacillota</taxon>
        <taxon>Bacilli</taxon>
        <taxon>Candidatus Onthousia</taxon>
    </lineage>
</organism>
<evidence type="ECO:0000259" key="3">
    <source>
        <dbReference type="PROSITE" id="PS50977"/>
    </source>
</evidence>
<dbReference type="Gene3D" id="1.10.357.10">
    <property type="entry name" value="Tetracycline Repressor, domain 2"/>
    <property type="match status" value="1"/>
</dbReference>
<dbReference type="InterPro" id="IPR009057">
    <property type="entry name" value="Homeodomain-like_sf"/>
</dbReference>
<dbReference type="InterPro" id="IPR001647">
    <property type="entry name" value="HTH_TetR"/>
</dbReference>
<reference evidence="4" key="2">
    <citation type="journal article" date="2021" name="PeerJ">
        <title>Extensive microbial diversity within the chicken gut microbiome revealed by metagenomics and culture.</title>
        <authorList>
            <person name="Gilroy R."/>
            <person name="Ravi A."/>
            <person name="Getino M."/>
            <person name="Pursley I."/>
            <person name="Horton D.L."/>
            <person name="Alikhan N.F."/>
            <person name="Baker D."/>
            <person name="Gharbi K."/>
            <person name="Hall N."/>
            <person name="Watson M."/>
            <person name="Adriaenssens E.M."/>
            <person name="Foster-Nyarko E."/>
            <person name="Jarju S."/>
            <person name="Secka A."/>
            <person name="Antonio M."/>
            <person name="Oren A."/>
            <person name="Chaudhuri R.R."/>
            <person name="La Ragione R."/>
            <person name="Hildebrand F."/>
            <person name="Pallen M.J."/>
        </authorList>
    </citation>
    <scope>NUCLEOTIDE SEQUENCE</scope>
    <source>
        <strain evidence="4">CHK184-20233</strain>
    </source>
</reference>
<dbReference type="GO" id="GO:0003677">
    <property type="term" value="F:DNA binding"/>
    <property type="evidence" value="ECO:0007669"/>
    <property type="project" value="UniProtKB-UniRule"/>
</dbReference>
<evidence type="ECO:0000256" key="2">
    <source>
        <dbReference type="PROSITE-ProRule" id="PRU00335"/>
    </source>
</evidence>
<name>A0A9D1DVR3_9FIRM</name>
<dbReference type="Proteomes" id="UP000824232">
    <property type="component" value="Unassembled WGS sequence"/>
</dbReference>
<protein>
    <submittedName>
        <fullName evidence="4">TetR/AcrR family transcriptional regulator</fullName>
    </submittedName>
</protein>